<dbReference type="AlphaFoldDB" id="A0A7F8RGX1"/>
<evidence type="ECO:0000256" key="6">
    <source>
        <dbReference type="SAM" id="Coils"/>
    </source>
</evidence>
<dbReference type="GO" id="GO:0016020">
    <property type="term" value="C:membrane"/>
    <property type="evidence" value="ECO:0007669"/>
    <property type="project" value="UniProtKB-SubCell"/>
</dbReference>
<dbReference type="CTD" id="341346"/>
<evidence type="ECO:0000256" key="7">
    <source>
        <dbReference type="SAM" id="MobiDB-lite"/>
    </source>
</evidence>
<evidence type="ECO:0000256" key="3">
    <source>
        <dbReference type="ARBA" id="ARBA00022989"/>
    </source>
</evidence>
<keyword evidence="3 8" id="KW-1133">Transmembrane helix</keyword>
<dbReference type="RefSeq" id="XP_030891983.1">
    <property type="nucleotide sequence ID" value="XM_031036123.1"/>
</dbReference>
<dbReference type="Pfam" id="PF14992">
    <property type="entry name" value="TMCO5"/>
    <property type="match status" value="1"/>
</dbReference>
<evidence type="ECO:0000256" key="4">
    <source>
        <dbReference type="ARBA" id="ARBA00023054"/>
    </source>
</evidence>
<evidence type="ECO:0000256" key="2">
    <source>
        <dbReference type="ARBA" id="ARBA00022692"/>
    </source>
</evidence>
<dbReference type="InterPro" id="IPR026617">
    <property type="entry name" value="SMCO2/5"/>
</dbReference>
<keyword evidence="4 6" id="KW-0175">Coiled coil</keyword>
<feature type="transmembrane region" description="Helical" evidence="8">
    <location>
        <begin position="353"/>
        <end position="378"/>
    </location>
</feature>
<accession>A0A7F8RGX1</accession>
<proteinExistence type="predicted"/>
<reference evidence="10" key="1">
    <citation type="submission" date="2025-08" db="UniProtKB">
        <authorList>
            <consortium name="RefSeq"/>
        </authorList>
    </citation>
    <scope>IDENTIFICATION</scope>
    <source>
        <tissue evidence="10">Liver</tissue>
    </source>
</reference>
<evidence type="ECO:0000313" key="10">
    <source>
        <dbReference type="RefSeq" id="XP_030891983.1"/>
    </source>
</evidence>
<feature type="coiled-coil region" evidence="6">
    <location>
        <begin position="204"/>
        <end position="266"/>
    </location>
</feature>
<evidence type="ECO:0000256" key="8">
    <source>
        <dbReference type="SAM" id="Phobius"/>
    </source>
</evidence>
<dbReference type="GeneID" id="102726517"/>
<dbReference type="PANTHER" id="PTHR22422:SF5">
    <property type="entry name" value="SINGLE-PASS MEMBRANE AND COILED-COIL DOMAIN-CONTAINING PROTEIN 2"/>
    <property type="match status" value="1"/>
</dbReference>
<keyword evidence="5 8" id="KW-0472">Membrane</keyword>
<evidence type="ECO:0000313" key="9">
    <source>
        <dbReference type="Proteomes" id="UP000245341"/>
    </source>
</evidence>
<dbReference type="OrthoDB" id="9835655at2759"/>
<name>A0A7F8RGX1_LEPWE</name>
<evidence type="ECO:0000256" key="5">
    <source>
        <dbReference type="ARBA" id="ARBA00023136"/>
    </source>
</evidence>
<organism evidence="9 10">
    <name type="scientific">Leptonychotes weddellii</name>
    <name type="common">Weddell seal</name>
    <name type="synonym">Otaria weddellii</name>
    <dbReference type="NCBI Taxonomy" id="9713"/>
    <lineage>
        <taxon>Eukaryota</taxon>
        <taxon>Metazoa</taxon>
        <taxon>Chordata</taxon>
        <taxon>Craniata</taxon>
        <taxon>Vertebrata</taxon>
        <taxon>Euteleostomi</taxon>
        <taxon>Mammalia</taxon>
        <taxon>Eutheria</taxon>
        <taxon>Laurasiatheria</taxon>
        <taxon>Carnivora</taxon>
        <taxon>Caniformia</taxon>
        <taxon>Pinnipedia</taxon>
        <taxon>Phocidae</taxon>
        <taxon>Monachinae</taxon>
        <taxon>Lobodontini</taxon>
        <taxon>Leptonychotes</taxon>
    </lineage>
</organism>
<feature type="region of interest" description="Disordered" evidence="7">
    <location>
        <begin position="135"/>
        <end position="156"/>
    </location>
</feature>
<keyword evidence="9" id="KW-1185">Reference proteome</keyword>
<evidence type="ECO:0000256" key="1">
    <source>
        <dbReference type="ARBA" id="ARBA00004167"/>
    </source>
</evidence>
<protein>
    <submittedName>
        <fullName evidence="10">Single-pass membrane and coiled-coil domain-containing protein 2</fullName>
    </submittedName>
</protein>
<dbReference type="PANTHER" id="PTHR22422">
    <property type="entry name" value="TRANSMEMBRANE AND COILED-COIL DOMAIN-CONTAINING PROTEIN 5B-RELATED"/>
    <property type="match status" value="1"/>
</dbReference>
<dbReference type="Proteomes" id="UP000245341">
    <property type="component" value="Unplaced"/>
</dbReference>
<keyword evidence="2 8" id="KW-0812">Transmembrane</keyword>
<comment type="subcellular location">
    <subcellularLocation>
        <location evidence="1">Membrane</location>
        <topology evidence="1">Single-pass membrane protein</topology>
    </subcellularLocation>
</comment>
<sequence length="412" mass="47980">MALMKLSDRTSLQMMAVGKEQQLTKKNNGFLQNMDVAEGAMQKQIRWSWGPGKSPVFSLQKCLGQAYTVLLKHNNSICFDCVAYSLLRDFTKMDHILDRSDDKDNVFSKKPQTDFLHETETTKWNMLELEAEHHQDLQNEQDEQETNQVQHEDPHVSTSLQFSKENIPELSQENTFFQLNYWNTQMGLQVKELGADHIGWMEKINNIIQKINLTENTMKSLLNEVMSLEDQIEKLESHQDLDPDQGENIEEKIMEIKKQIEETDNKYVQEDACNEAHELKEKLIARIKNFYKDMTLLSTKLGTYQGQEGKTDFQSPEEMDMEEIEPQLPEAPPPPLAQNTPASITMWKHALRIFIMFYVLIFTGLSCYILFFDATFIFESLLPTMLGHRRMWELREIIAPFLNLEVEDLLPS</sequence>
<gene>
    <name evidence="10" type="primary">SMCO2</name>
</gene>
<dbReference type="KEGG" id="lww:102726517"/>